<keyword evidence="2" id="KW-0472">Membrane</keyword>
<feature type="region of interest" description="Disordered" evidence="1">
    <location>
        <begin position="66"/>
        <end position="130"/>
    </location>
</feature>
<evidence type="ECO:0000256" key="1">
    <source>
        <dbReference type="SAM" id="MobiDB-lite"/>
    </source>
</evidence>
<feature type="chain" id="PRO_5005521310" description="DUF753 domain-containing protein" evidence="3">
    <location>
        <begin position="26"/>
        <end position="260"/>
    </location>
</feature>
<evidence type="ECO:0000313" key="4">
    <source>
        <dbReference type="EMBL" id="JAI29212.1"/>
    </source>
</evidence>
<feature type="compositionally biased region" description="Pro residues" evidence="1">
    <location>
        <begin position="121"/>
        <end position="130"/>
    </location>
</feature>
<dbReference type="OrthoDB" id="8055060at2759"/>
<keyword evidence="2" id="KW-0812">Transmembrane</keyword>
<protein>
    <recommendedName>
        <fullName evidence="5">DUF753 domain-containing protein</fullName>
    </recommendedName>
</protein>
<feature type="transmembrane region" description="Helical" evidence="2">
    <location>
        <begin position="237"/>
        <end position="257"/>
    </location>
</feature>
<evidence type="ECO:0000256" key="2">
    <source>
        <dbReference type="SAM" id="Phobius"/>
    </source>
</evidence>
<proteinExistence type="predicted"/>
<evidence type="ECO:0008006" key="5">
    <source>
        <dbReference type="Google" id="ProtNLM"/>
    </source>
</evidence>
<feature type="signal peptide" evidence="3">
    <location>
        <begin position="1"/>
        <end position="25"/>
    </location>
</feature>
<sequence>MQQIKSIRKLTGFLLLACIVQACHSATVTSTTPLMCYVCENCVKVTKETPLVACDAEFFEQSSTTLATTTESSTTTTAEPTTDSTTTTTLGTTLATTTTGNTEVTTTEGSTTEAVPTAPTVGPPTTVPTPPDVGTIAADFLLTTEVTVGNNFIDVTVGNNSTESTVAHEASKALPLVGDSYSYHCFSVQKKVNGSAQMDRGCARVTTMESVCGQLKAQNNGTEVSKCVPCSNNSCNGSSALGVSLGVLIFTLIAALLSRQ</sequence>
<name>A0A0K8UR99_BACLA</name>
<gene>
    <name evidence="4" type="ORF">c4_g2_i1</name>
</gene>
<dbReference type="EMBL" id="GDHF01023102">
    <property type="protein sequence ID" value="JAI29212.1"/>
    <property type="molecule type" value="Transcribed_RNA"/>
</dbReference>
<organism evidence="4">
    <name type="scientific">Bactrocera latifrons</name>
    <name type="common">Malaysian fruit fly</name>
    <name type="synonym">Chaetodacus latifrons</name>
    <dbReference type="NCBI Taxonomy" id="174628"/>
    <lineage>
        <taxon>Eukaryota</taxon>
        <taxon>Metazoa</taxon>
        <taxon>Ecdysozoa</taxon>
        <taxon>Arthropoda</taxon>
        <taxon>Hexapoda</taxon>
        <taxon>Insecta</taxon>
        <taxon>Pterygota</taxon>
        <taxon>Neoptera</taxon>
        <taxon>Endopterygota</taxon>
        <taxon>Diptera</taxon>
        <taxon>Brachycera</taxon>
        <taxon>Muscomorpha</taxon>
        <taxon>Tephritoidea</taxon>
        <taxon>Tephritidae</taxon>
        <taxon>Bactrocera</taxon>
        <taxon>Bactrocera</taxon>
    </lineage>
</organism>
<keyword evidence="2" id="KW-1133">Transmembrane helix</keyword>
<keyword evidence="3" id="KW-0732">Signal</keyword>
<reference evidence="4" key="1">
    <citation type="submission" date="2015-06" db="EMBL/GenBank/DDBJ databases">
        <authorList>
            <person name="Hoefler B.C."/>
            <person name="Straight P.D."/>
        </authorList>
    </citation>
    <scope>NUCLEOTIDE SEQUENCE</scope>
</reference>
<dbReference type="PROSITE" id="PS51257">
    <property type="entry name" value="PROKAR_LIPOPROTEIN"/>
    <property type="match status" value="1"/>
</dbReference>
<evidence type="ECO:0000256" key="3">
    <source>
        <dbReference type="SAM" id="SignalP"/>
    </source>
</evidence>
<accession>A0A0K8UR99</accession>
<feature type="compositionally biased region" description="Low complexity" evidence="1">
    <location>
        <begin position="66"/>
        <end position="120"/>
    </location>
</feature>
<dbReference type="AlphaFoldDB" id="A0A0K8UR99"/>